<proteinExistence type="inferred from homology"/>
<keyword evidence="6" id="KW-1185">Reference proteome</keyword>
<dbReference type="GO" id="GO:0004805">
    <property type="term" value="F:trehalose-phosphatase activity"/>
    <property type="evidence" value="ECO:0007669"/>
    <property type="project" value="UniProtKB-EC"/>
</dbReference>
<dbReference type="NCBIfam" id="TIGR01484">
    <property type="entry name" value="HAD-SF-IIB"/>
    <property type="match status" value="1"/>
</dbReference>
<comment type="catalytic activity">
    <reaction evidence="4">
        <text>alpha,alpha-trehalose 6-phosphate + H2O = alpha,alpha-trehalose + phosphate</text>
        <dbReference type="Rhea" id="RHEA:23420"/>
        <dbReference type="ChEBI" id="CHEBI:15377"/>
        <dbReference type="ChEBI" id="CHEBI:16551"/>
        <dbReference type="ChEBI" id="CHEBI:43474"/>
        <dbReference type="ChEBI" id="CHEBI:58429"/>
        <dbReference type="EC" id="3.1.3.12"/>
    </reaction>
</comment>
<comment type="cofactor">
    <cofactor evidence="4">
        <name>Mg(2+)</name>
        <dbReference type="ChEBI" id="CHEBI:18420"/>
    </cofactor>
</comment>
<dbReference type="SUPFAM" id="SSF56784">
    <property type="entry name" value="HAD-like"/>
    <property type="match status" value="1"/>
</dbReference>
<comment type="similarity">
    <text evidence="2 4">Belongs to the trehalose phosphatase family.</text>
</comment>
<keyword evidence="4" id="KW-0479">Metal-binding</keyword>
<keyword evidence="3 4" id="KW-0378">Hydrolase</keyword>
<dbReference type="EMBL" id="SGIM01000002">
    <property type="protein sequence ID" value="RZF55866.1"/>
    <property type="molecule type" value="Genomic_DNA"/>
</dbReference>
<organism evidence="5 6">
    <name type="scientific">Acinetobacter halotolerans</name>
    <dbReference type="NCBI Taxonomy" id="1752076"/>
    <lineage>
        <taxon>Bacteria</taxon>
        <taxon>Pseudomonadati</taxon>
        <taxon>Pseudomonadota</taxon>
        <taxon>Gammaproteobacteria</taxon>
        <taxon>Moraxellales</taxon>
        <taxon>Moraxellaceae</taxon>
        <taxon>Acinetobacter</taxon>
    </lineage>
</organism>
<evidence type="ECO:0000313" key="5">
    <source>
        <dbReference type="EMBL" id="RZF55866.1"/>
    </source>
</evidence>
<dbReference type="EC" id="3.1.3.12" evidence="4"/>
<dbReference type="Proteomes" id="UP000292110">
    <property type="component" value="Unassembled WGS sequence"/>
</dbReference>
<dbReference type="RefSeq" id="WP_130161203.1">
    <property type="nucleotide sequence ID" value="NZ_SGIM01000002.1"/>
</dbReference>
<comment type="function">
    <text evidence="4">Removes the phosphate from trehalose 6-phosphate to produce free trehalose.</text>
</comment>
<protein>
    <recommendedName>
        <fullName evidence="4">Trehalose 6-phosphate phosphatase</fullName>
        <ecNumber evidence="4">3.1.3.12</ecNumber>
    </recommendedName>
</protein>
<dbReference type="InterPro" id="IPR006379">
    <property type="entry name" value="HAD-SF_hydro_IIB"/>
</dbReference>
<dbReference type="UniPathway" id="UPA00299"/>
<keyword evidence="4" id="KW-0460">Magnesium</keyword>
<dbReference type="InterPro" id="IPR036412">
    <property type="entry name" value="HAD-like_sf"/>
</dbReference>
<dbReference type="GO" id="GO:0005992">
    <property type="term" value="P:trehalose biosynthetic process"/>
    <property type="evidence" value="ECO:0007669"/>
    <property type="project" value="UniProtKB-UniPathway"/>
</dbReference>
<evidence type="ECO:0000256" key="2">
    <source>
        <dbReference type="ARBA" id="ARBA00008770"/>
    </source>
</evidence>
<dbReference type="Gene3D" id="3.40.50.1000">
    <property type="entry name" value="HAD superfamily/HAD-like"/>
    <property type="match status" value="1"/>
</dbReference>
<name>A0A4Q6XEB0_9GAMM</name>
<sequence>MIYKSKKNESSSDNLENLRADLALDHRKKCLFLDIDGTLCDFKINPNDCFIPSNTLFILDKILSYNIPVIAVTGRDFQSAHKLFKYINLPIAALHGSEIYLSHEKKIINSKKSLEISHIYKLLVDSCSPYPHFFIENKTTSIALHYRKCPELHENAKKIILEIHELFPHLKLIEGKFVFELISAEANKGLAIGKILALLNQTEIFTPIFIGDDQTDEDGFYFVNHYKNGISIKVGDGLTHAKHRLRDINQVYDFFSIFLEHIQNDGKNNLSSNNLSGEKTCLN</sequence>
<dbReference type="PANTHER" id="PTHR43768">
    <property type="entry name" value="TREHALOSE 6-PHOSPHATE PHOSPHATASE"/>
    <property type="match status" value="1"/>
</dbReference>
<dbReference type="PANTHER" id="PTHR43768:SF3">
    <property type="entry name" value="TREHALOSE 6-PHOSPHATE PHOSPHATASE"/>
    <property type="match status" value="1"/>
</dbReference>
<comment type="pathway">
    <text evidence="1 4">Glycan biosynthesis; trehalose biosynthesis.</text>
</comment>
<dbReference type="InterPro" id="IPR023214">
    <property type="entry name" value="HAD_sf"/>
</dbReference>
<evidence type="ECO:0000313" key="6">
    <source>
        <dbReference type="Proteomes" id="UP000292110"/>
    </source>
</evidence>
<dbReference type="GO" id="GO:0000287">
    <property type="term" value="F:magnesium ion binding"/>
    <property type="evidence" value="ECO:0007669"/>
    <property type="project" value="UniProtKB-ARBA"/>
</dbReference>
<comment type="caution">
    <text evidence="5">The sequence shown here is derived from an EMBL/GenBank/DDBJ whole genome shotgun (WGS) entry which is preliminary data.</text>
</comment>
<evidence type="ECO:0000256" key="1">
    <source>
        <dbReference type="ARBA" id="ARBA00005199"/>
    </source>
</evidence>
<dbReference type="Pfam" id="PF02358">
    <property type="entry name" value="Trehalose_PPase"/>
    <property type="match status" value="1"/>
</dbReference>
<dbReference type="InterPro" id="IPR044651">
    <property type="entry name" value="OTSB-like"/>
</dbReference>
<evidence type="ECO:0000256" key="3">
    <source>
        <dbReference type="ARBA" id="ARBA00022801"/>
    </source>
</evidence>
<reference evidence="5 6" key="1">
    <citation type="submission" date="2019-02" db="EMBL/GenBank/DDBJ databases">
        <title>The draft genome of Acinetobacter halotolerans strain JCM 31009.</title>
        <authorList>
            <person name="Qin J."/>
            <person name="Feng Y."/>
            <person name="Nemec A."/>
            <person name="Zong Z."/>
        </authorList>
    </citation>
    <scope>NUCLEOTIDE SEQUENCE [LARGE SCALE GENOMIC DNA]</scope>
    <source>
        <strain evidence="5 6">JCM 31009</strain>
    </source>
</reference>
<dbReference type="NCBIfam" id="TIGR00685">
    <property type="entry name" value="T6PP"/>
    <property type="match status" value="1"/>
</dbReference>
<dbReference type="InterPro" id="IPR003337">
    <property type="entry name" value="Trehalose_PPase"/>
</dbReference>
<gene>
    <name evidence="5" type="primary">otsB</name>
    <name evidence="5" type="ORF">EXE30_03405</name>
</gene>
<accession>A0A4Q6XEB0</accession>
<evidence type="ECO:0000256" key="4">
    <source>
        <dbReference type="RuleBase" id="RU361117"/>
    </source>
</evidence>
<dbReference type="Gene3D" id="3.30.70.1020">
    <property type="entry name" value="Trehalose-6-phosphate phosphatase related protein, domain 2"/>
    <property type="match status" value="1"/>
</dbReference>
<dbReference type="AlphaFoldDB" id="A0A4Q6XEB0"/>